<dbReference type="NCBIfam" id="TIGR01413">
    <property type="entry name" value="Dyp_perox_fam"/>
    <property type="match status" value="1"/>
</dbReference>
<dbReference type="EC" id="1.11.1.-" evidence="10"/>
<dbReference type="GO" id="GO:0046872">
    <property type="term" value="F:metal ion binding"/>
    <property type="evidence" value="ECO:0007669"/>
    <property type="project" value="UniProtKB-KW"/>
</dbReference>
<accession>A0A074V3U8</accession>
<evidence type="ECO:0000256" key="11">
    <source>
        <dbReference type="SAM" id="MobiDB-lite"/>
    </source>
</evidence>
<feature type="domain" description="Dyp-type peroxidase N-terminal" evidence="12">
    <location>
        <begin position="69"/>
        <end position="221"/>
    </location>
</feature>
<reference evidence="14 15" key="1">
    <citation type="journal article" date="2014" name="PLoS Genet.">
        <title>Hidden diversity in honey bee gut symbionts detected by single-cell genomics.</title>
        <authorList>
            <person name="Engel P."/>
            <person name="Stepanauskas R."/>
            <person name="Moran N."/>
        </authorList>
    </citation>
    <scope>NUCLEOTIDE SEQUENCE [LARGE SCALE GENOMIC DNA]</scope>
    <source>
        <strain evidence="14 15">SCGC AB-598-J21</strain>
    </source>
</reference>
<keyword evidence="4 8" id="KW-0479">Metal-binding</keyword>
<comment type="similarity">
    <text evidence="10">Belongs to the DyP-type peroxidase family.</text>
</comment>
<dbReference type="Pfam" id="PF20628">
    <property type="entry name" value="Dyp_perox_C"/>
    <property type="match status" value="1"/>
</dbReference>
<feature type="binding site" evidence="8">
    <location>
        <position position="335"/>
    </location>
    <ligand>
        <name>heme b</name>
        <dbReference type="ChEBI" id="CHEBI:60344"/>
    </ligand>
</feature>
<dbReference type="AlphaFoldDB" id="A0A074V3U8"/>
<dbReference type="InterPro" id="IPR011008">
    <property type="entry name" value="Dimeric_a/b-barrel"/>
</dbReference>
<feature type="binding site" evidence="8">
    <location>
        <position position="353"/>
    </location>
    <ligand>
        <name>heme b</name>
        <dbReference type="ChEBI" id="CHEBI:60344"/>
    </ligand>
</feature>
<comment type="function">
    <text evidence="10">Involved in the recovery of exogenous heme iron. Extracts iron from heme while preserving the protoporphyrin ring intact.</text>
</comment>
<evidence type="ECO:0000313" key="15">
    <source>
        <dbReference type="Proteomes" id="UP000027644"/>
    </source>
</evidence>
<keyword evidence="5" id="KW-0732">Signal</keyword>
<comment type="caution">
    <text evidence="14">The sequence shown here is derived from an EMBL/GenBank/DDBJ whole genome shotgun (WGS) entry which is preliminary data.</text>
</comment>
<keyword evidence="3 8" id="KW-0349">Heme</keyword>
<dbReference type="EMBL" id="AVQL01000455">
    <property type="protein sequence ID" value="KEQ00118.1"/>
    <property type="molecule type" value="Genomic_DNA"/>
</dbReference>
<dbReference type="GO" id="GO:0020037">
    <property type="term" value="F:heme binding"/>
    <property type="evidence" value="ECO:0007669"/>
    <property type="project" value="InterPro"/>
</dbReference>
<proteinExistence type="inferred from homology"/>
<organism evidence="14 15">
    <name type="scientific">Snodgrassella alvi SCGC AB-598-J21</name>
    <dbReference type="NCBI Taxonomy" id="1385367"/>
    <lineage>
        <taxon>Bacteria</taxon>
        <taxon>Pseudomonadati</taxon>
        <taxon>Pseudomonadota</taxon>
        <taxon>Betaproteobacteria</taxon>
        <taxon>Neisseriales</taxon>
        <taxon>Neisseriaceae</taxon>
        <taxon>Snodgrassella</taxon>
    </lineage>
</organism>
<evidence type="ECO:0000256" key="5">
    <source>
        <dbReference type="ARBA" id="ARBA00022729"/>
    </source>
</evidence>
<evidence type="ECO:0000313" key="14">
    <source>
        <dbReference type="EMBL" id="KEQ00118.1"/>
    </source>
</evidence>
<dbReference type="InterPro" id="IPR006314">
    <property type="entry name" value="Dyp_peroxidase"/>
</dbReference>
<feature type="region of interest" description="Disordered" evidence="11">
    <location>
        <begin position="1"/>
        <end position="24"/>
    </location>
</feature>
<keyword evidence="6 10" id="KW-0560">Oxidoreductase</keyword>
<dbReference type="NCBIfam" id="TIGR01412">
    <property type="entry name" value="tat_substr_1"/>
    <property type="match status" value="1"/>
</dbReference>
<gene>
    <name evidence="14" type="ORF">SASC598J21_022310</name>
</gene>
<sequence length="429" mass="48121">MSKNTFRHQPVSAASPEDNPASTTRRNSMKILLAGGLGIASLSAVKAANAAGNCTHDYNQAVDYWGSHQAGVITPDTKEAIFVVFNVTVKNKKELQQLFQRISQRIAYLTRPQTLTAGKNDQLPPAESGLLGQNLSPDSLTITLAVGASLFDQRFGLSQLKPKKLIPMPRFPNDRLEKAWCGGDLSIQFCANSRESVIYALRDLISHCNQYMVPVWKMDGFLPARDIDNHTTAINLFGFKDGTGNGSISDSKLMDELVWVTKNNQEPAWCLGGSYQAIRLIRFNLEFWDRTPLEDQENDFGRYKTSGAPIGMQHEMDDPKMNSDPHGDRILFDSHMRRAEPRIPERHVAKLRRRSFSYSLGVLPNGQLDMGLIFVAYQNDLKKGFIDTQNRLNGEPMERYIKPFGGGFFFVLPGMAKENDYLGRLLLEE</sequence>
<evidence type="ECO:0000256" key="2">
    <source>
        <dbReference type="ARBA" id="ARBA00022559"/>
    </source>
</evidence>
<dbReference type="Pfam" id="PF04261">
    <property type="entry name" value="Dyp_perox_N"/>
    <property type="match status" value="1"/>
</dbReference>
<dbReference type="GO" id="GO:0005829">
    <property type="term" value="C:cytosol"/>
    <property type="evidence" value="ECO:0007669"/>
    <property type="project" value="TreeGrafter"/>
</dbReference>
<comment type="subcellular location">
    <subcellularLocation>
        <location evidence="1">Cell envelope</location>
    </subcellularLocation>
</comment>
<evidence type="ECO:0000256" key="4">
    <source>
        <dbReference type="ARBA" id="ARBA00022723"/>
    </source>
</evidence>
<evidence type="ECO:0000256" key="10">
    <source>
        <dbReference type="RuleBase" id="RU365017"/>
    </source>
</evidence>
<evidence type="ECO:0000259" key="12">
    <source>
        <dbReference type="Pfam" id="PF04261"/>
    </source>
</evidence>
<evidence type="ECO:0000256" key="3">
    <source>
        <dbReference type="ARBA" id="ARBA00022617"/>
    </source>
</evidence>
<keyword evidence="7 8" id="KW-0408">Iron</keyword>
<dbReference type="InterPro" id="IPR048327">
    <property type="entry name" value="Dyp_perox_N"/>
</dbReference>
<protein>
    <recommendedName>
        <fullName evidence="10">Deferrochelatase</fullName>
        <ecNumber evidence="10">1.11.1.-</ecNumber>
    </recommendedName>
    <alternativeName>
        <fullName evidence="10">Peroxidase EfeB</fullName>
    </alternativeName>
</protein>
<dbReference type="Proteomes" id="UP000027644">
    <property type="component" value="Unassembled WGS sequence"/>
</dbReference>
<dbReference type="GO" id="GO:0004601">
    <property type="term" value="F:peroxidase activity"/>
    <property type="evidence" value="ECO:0007669"/>
    <property type="project" value="UniProtKB-KW"/>
</dbReference>
<evidence type="ECO:0000256" key="1">
    <source>
        <dbReference type="ARBA" id="ARBA00004196"/>
    </source>
</evidence>
<evidence type="ECO:0000256" key="9">
    <source>
        <dbReference type="PIRSR" id="PIRSR606313-2"/>
    </source>
</evidence>
<dbReference type="PROSITE" id="PS51404">
    <property type="entry name" value="DYP_PEROXIDASE"/>
    <property type="match status" value="1"/>
</dbReference>
<feature type="domain" description="Dyp-type peroxidase C-terminal" evidence="13">
    <location>
        <begin position="233"/>
        <end position="414"/>
    </location>
</feature>
<dbReference type="GO" id="GO:0033212">
    <property type="term" value="P:iron import into cell"/>
    <property type="evidence" value="ECO:0007669"/>
    <property type="project" value="InterPro"/>
</dbReference>
<evidence type="ECO:0000256" key="6">
    <source>
        <dbReference type="ARBA" id="ARBA00023002"/>
    </source>
</evidence>
<dbReference type="GO" id="GO:0030313">
    <property type="term" value="C:cell envelope"/>
    <property type="evidence" value="ECO:0007669"/>
    <property type="project" value="UniProtKB-SubCell"/>
</dbReference>
<dbReference type="InterPro" id="IPR048328">
    <property type="entry name" value="Dyp_perox_C"/>
</dbReference>
<evidence type="ECO:0000256" key="8">
    <source>
        <dbReference type="PIRSR" id="PIRSR606313-1"/>
    </source>
</evidence>
<keyword evidence="2 10" id="KW-0575">Peroxidase</keyword>
<evidence type="ECO:0000256" key="7">
    <source>
        <dbReference type="ARBA" id="ARBA00023004"/>
    </source>
</evidence>
<evidence type="ECO:0000259" key="13">
    <source>
        <dbReference type="Pfam" id="PF20628"/>
    </source>
</evidence>
<comment type="cofactor">
    <cofactor evidence="8 10">
        <name>heme b</name>
        <dbReference type="ChEBI" id="CHEBI:60344"/>
    </cofactor>
    <text evidence="8 10">Binds 1 heme b (iron(II)-protoporphyrin IX) group non-covalently per subunit.</text>
</comment>
<dbReference type="InterPro" id="IPR006313">
    <property type="entry name" value="EfeB/EfeN"/>
</dbReference>
<feature type="binding site" evidence="9">
    <location>
        <position position="302"/>
    </location>
    <ligand>
        <name>protoporphyrin IX</name>
        <dbReference type="ChEBI" id="CHEBI:57306"/>
    </ligand>
</feature>
<name>A0A074V3U8_9NEIS</name>
<dbReference type="SUPFAM" id="SSF54909">
    <property type="entry name" value="Dimeric alpha+beta barrel"/>
    <property type="match status" value="1"/>
</dbReference>
<dbReference type="PANTHER" id="PTHR30521:SF4">
    <property type="entry name" value="DEFERROCHELATASE"/>
    <property type="match status" value="1"/>
</dbReference>
<dbReference type="PANTHER" id="PTHR30521">
    <property type="entry name" value="DEFERROCHELATASE/PEROXIDASE"/>
    <property type="match status" value="1"/>
</dbReference>